<name>A0A4D7AWR0_9HYPH</name>
<reference evidence="1 2" key="1">
    <citation type="submission" date="2019-04" db="EMBL/GenBank/DDBJ databases">
        <title>Phreatobacter aquaticus sp. nov.</title>
        <authorList>
            <person name="Choi A."/>
        </authorList>
    </citation>
    <scope>NUCLEOTIDE SEQUENCE [LARGE SCALE GENOMIC DNA]</scope>
    <source>
        <strain evidence="1 2">KCTC 52518</strain>
    </source>
</reference>
<dbReference type="InterPro" id="IPR050484">
    <property type="entry name" value="Transf_Hexapept/Carb_Anhydrase"/>
</dbReference>
<organism evidence="1 2">
    <name type="scientific">Phreatobacter stygius</name>
    <dbReference type="NCBI Taxonomy" id="1940610"/>
    <lineage>
        <taxon>Bacteria</taxon>
        <taxon>Pseudomonadati</taxon>
        <taxon>Pseudomonadota</taxon>
        <taxon>Alphaproteobacteria</taxon>
        <taxon>Hyphomicrobiales</taxon>
        <taxon>Phreatobacteraceae</taxon>
        <taxon>Phreatobacter</taxon>
    </lineage>
</organism>
<keyword evidence="2" id="KW-1185">Reference proteome</keyword>
<evidence type="ECO:0000313" key="1">
    <source>
        <dbReference type="EMBL" id="QCI63393.1"/>
    </source>
</evidence>
<proteinExistence type="predicted"/>
<dbReference type="PANTHER" id="PTHR13061">
    <property type="entry name" value="DYNACTIN SUBUNIT P25"/>
    <property type="match status" value="1"/>
</dbReference>
<dbReference type="Gene3D" id="2.160.10.10">
    <property type="entry name" value="Hexapeptide repeat proteins"/>
    <property type="match status" value="1"/>
</dbReference>
<sequence length="202" mass="21243">MLIAHAGKTPQIDPAAFVAPDATVCGDVVVGPGSRIMHGARLIGEAGGVIRIGCNTIVMENAVIRASHRHPCTIGDHCLIGPSAHVAGAQLEDQVFIATGAAVFHGSYLARGTEVRIHATVHIRTRLEAGATVPIGWIAVGDPARILPPDQHDAIWAAQAPLDFPSWVYGVDRTTPDVMIQITKGLSDQLGAHADDSEVKPR</sequence>
<dbReference type="PANTHER" id="PTHR13061:SF29">
    <property type="entry name" value="GAMMA CARBONIC ANHYDRASE-LIKE 1, MITOCHONDRIAL-RELATED"/>
    <property type="match status" value="1"/>
</dbReference>
<gene>
    <name evidence="1" type="ORF">E8M01_03560</name>
</gene>
<dbReference type="SUPFAM" id="SSF51161">
    <property type="entry name" value="Trimeric LpxA-like enzymes"/>
    <property type="match status" value="1"/>
</dbReference>
<dbReference type="OrthoDB" id="9803036at2"/>
<dbReference type="EMBL" id="CP039690">
    <property type="protein sequence ID" value="QCI63393.1"/>
    <property type="molecule type" value="Genomic_DNA"/>
</dbReference>
<dbReference type="KEGG" id="pstg:E8M01_03560"/>
<dbReference type="RefSeq" id="WP_136958851.1">
    <property type="nucleotide sequence ID" value="NZ_CP039690.1"/>
</dbReference>
<evidence type="ECO:0000313" key="2">
    <source>
        <dbReference type="Proteomes" id="UP000298781"/>
    </source>
</evidence>
<dbReference type="InterPro" id="IPR011004">
    <property type="entry name" value="Trimer_LpxA-like_sf"/>
</dbReference>
<accession>A0A4D7AWR0</accession>
<dbReference type="Proteomes" id="UP000298781">
    <property type="component" value="Chromosome"/>
</dbReference>
<protein>
    <submittedName>
        <fullName evidence="1">Gamma carbonic anhydrase family protein</fullName>
    </submittedName>
</protein>
<dbReference type="AlphaFoldDB" id="A0A4D7AWR0"/>